<accession>A0A939HED3</accession>
<dbReference type="RefSeq" id="WP_207600539.1">
    <property type="nucleotide sequence ID" value="NZ_JAFNJU010000011.1"/>
</dbReference>
<reference evidence="1" key="1">
    <citation type="submission" date="2021-03" db="EMBL/GenBank/DDBJ databases">
        <title>Proteiniclasticum marinus sp. nov., isolated from tidal flat sediment.</title>
        <authorList>
            <person name="Namirimu T."/>
            <person name="Yang J.-A."/>
            <person name="Yang S.-H."/>
            <person name="Kim Y.-J."/>
            <person name="Kwon K.K."/>
        </authorList>
    </citation>
    <scope>NUCLEOTIDE SEQUENCE</scope>
    <source>
        <strain evidence="1">SCR006</strain>
    </source>
</reference>
<comment type="caution">
    <text evidence="1">The sequence shown here is derived from an EMBL/GenBank/DDBJ whole genome shotgun (WGS) entry which is preliminary data.</text>
</comment>
<organism evidence="1 2">
    <name type="scientific">Proteiniclasticum aestuarii</name>
    <dbReference type="NCBI Taxonomy" id="2817862"/>
    <lineage>
        <taxon>Bacteria</taxon>
        <taxon>Bacillati</taxon>
        <taxon>Bacillota</taxon>
        <taxon>Clostridia</taxon>
        <taxon>Eubacteriales</taxon>
        <taxon>Clostridiaceae</taxon>
        <taxon>Proteiniclasticum</taxon>
    </lineage>
</organism>
<dbReference type="Proteomes" id="UP000664218">
    <property type="component" value="Unassembled WGS sequence"/>
</dbReference>
<evidence type="ECO:0008006" key="3">
    <source>
        <dbReference type="Google" id="ProtNLM"/>
    </source>
</evidence>
<evidence type="ECO:0000313" key="2">
    <source>
        <dbReference type="Proteomes" id="UP000664218"/>
    </source>
</evidence>
<keyword evidence="2" id="KW-1185">Reference proteome</keyword>
<protein>
    <recommendedName>
        <fullName evidence="3">Prenyltransferase</fullName>
    </recommendedName>
</protein>
<proteinExistence type="predicted"/>
<dbReference type="EMBL" id="JAFNJU010000011">
    <property type="protein sequence ID" value="MBO1266015.1"/>
    <property type="molecule type" value="Genomic_DNA"/>
</dbReference>
<evidence type="ECO:0000313" key="1">
    <source>
        <dbReference type="EMBL" id="MBO1266015.1"/>
    </source>
</evidence>
<name>A0A939HED3_9CLOT</name>
<dbReference type="AlphaFoldDB" id="A0A939HED3"/>
<gene>
    <name evidence="1" type="ORF">J3A84_13330</name>
</gene>
<sequence>MEYKEYEQIRNWIHRNARPLDLARWAFHFEHKGSEEVIRMLSFYQNEDGGFGHGLEPDSWNPGSTPITTNRAAEILREIGHGNRKHPMIVEMLAYLASGEGKMGHKWLFSVPENNTYPHAPWWETEEDGTVTPFNPTASLLRFILDFGDYKSDLYMLALNEMESMKEEFVKAEEPSMHDLICLETIRDYLDEERLNELEMKEIERNPEKWKEYTCRPSAFIRDAQHPLLKHGDMKALLEIELDLLEQSLHPDGYWEINWSWGTFPEAFAIARNWWRADVTIRNLLLLKAFGRL</sequence>